<organism evidence="1 2">
    <name type="scientific">Paraburkholderia sprentiae WSM5005</name>
    <dbReference type="NCBI Taxonomy" id="754502"/>
    <lineage>
        <taxon>Bacteria</taxon>
        <taxon>Pseudomonadati</taxon>
        <taxon>Pseudomonadota</taxon>
        <taxon>Betaproteobacteria</taxon>
        <taxon>Burkholderiales</taxon>
        <taxon>Burkholderiaceae</taxon>
        <taxon>Paraburkholderia</taxon>
    </lineage>
</organism>
<name>A0A8F4QI49_9BURK</name>
<dbReference type="KEGG" id="pspw:BJG93_35175"/>
<dbReference type="AlphaFoldDB" id="A0A8F4QI49"/>
<gene>
    <name evidence="1" type="ORF">BJG93_35175</name>
</gene>
<dbReference type="Proteomes" id="UP000179860">
    <property type="component" value="Chromosome 1"/>
</dbReference>
<reference evidence="1" key="1">
    <citation type="submission" date="2016-09" db="EMBL/GenBank/DDBJ databases">
        <title>The Complete Genome of Burkholderia sprentiae wsm5005.</title>
        <authorList>
            <person name="De Meyer S."/>
            <person name="Wang P."/>
            <person name="Terpolilli J."/>
        </authorList>
    </citation>
    <scope>NUCLEOTIDE SEQUENCE [LARGE SCALE GENOMIC DNA]</scope>
    <source>
        <strain evidence="1">WSM5005</strain>
    </source>
</reference>
<sequence>MGDSIGGENVFWSFMRASDDGIQRTIGASIMANAVCQNGRKCIPVDSGLRSFSLSGGQQAGLRRLKHSNERARECRYAMQINWRVYSCRLENEIAMSGVWLNDYHAISISTLLRMQLNKK</sequence>
<dbReference type="EMBL" id="CP017561">
    <property type="protein sequence ID" value="QXE07187.1"/>
    <property type="molecule type" value="Genomic_DNA"/>
</dbReference>
<accession>A0A8F4QI49</accession>
<evidence type="ECO:0000313" key="1">
    <source>
        <dbReference type="EMBL" id="QXE07187.1"/>
    </source>
</evidence>
<evidence type="ECO:0000313" key="2">
    <source>
        <dbReference type="Proteomes" id="UP000179860"/>
    </source>
</evidence>
<protein>
    <submittedName>
        <fullName evidence="1">Uncharacterized protein</fullName>
    </submittedName>
</protein>
<proteinExistence type="predicted"/>
<dbReference type="RefSeq" id="WP_154671822.1">
    <property type="nucleotide sequence ID" value="NZ_CP017561.2"/>
</dbReference>
<keyword evidence="2" id="KW-1185">Reference proteome</keyword>